<dbReference type="UniPathway" id="UPA00253">
    <property type="reaction ID" value="UER00457"/>
</dbReference>
<evidence type="ECO:0000313" key="13">
    <source>
        <dbReference type="EMBL" id="QLI04880.1"/>
    </source>
</evidence>
<comment type="PTM">
    <text evidence="9">Transiently phosphorylated on a His residue during the reaction cycle. Phosphorylation strongly increases the affinity for substrates and increases the rate of nicotinate D-ribonucleotide production. Dephosphorylation regenerates the low-affinity form of the enzyme, leading to product release.</text>
</comment>
<dbReference type="GO" id="GO:0047280">
    <property type="term" value="F:nicotinamide phosphoribosyltransferase activity"/>
    <property type="evidence" value="ECO:0007669"/>
    <property type="project" value="UniProtKB-ARBA"/>
</dbReference>
<sequence length="477" mass="53108">MKRNLSLLCDFYEFTMSCGYLKSGFGDKICHFDVFFRQMPDGGGFVIAAGLEQIIDFVKNLHFDESDIEFFRSKGLFDEAFLSFLKHFKFTGDIWAVREGEIIFANEPILSVRAKASEAQLLETFVLLSLNHQSLIATKAARVAFAAQNKPILEFGSRRAQGIDAALKGARAAFIGGVAGSACALADKIYGINSSGTMAHSWVQMFDDEFCAFKRYCEIYPHNAVLLVDTYNAKRGVANAIKAFKEVLVPRGIEKFGIRLDSGNLCELSKYARNELDKAGLKHCQIIASGALDEFEIARLLQDGAKIDIFGVGERLITAKSSPVLGCVYKLVAVEENGVLVPKIKISESADKISNPHHKRLYRFFDEQGKAVYDELYLADESPNCGKNSANLQQKPCQEVGATRKGQKCSELLVPIFAKGQLVYEAPSLLQTRDYARAQLERFDEGIKSLKSPKNYELRLSANLQRLKKDLLEKAVR</sequence>
<comment type="similarity">
    <text evidence="2 9">Belongs to the NAPRTase family.</text>
</comment>
<evidence type="ECO:0000256" key="6">
    <source>
        <dbReference type="ARBA" id="ARBA00022642"/>
    </source>
</evidence>
<dbReference type="KEGG" id="cinf:CINF_0336"/>
<comment type="catalytic activity">
    <reaction evidence="8 9">
        <text>5-phospho-alpha-D-ribose 1-diphosphate + nicotinate + ATP + H2O = nicotinate beta-D-ribonucleotide + ADP + phosphate + diphosphate</text>
        <dbReference type="Rhea" id="RHEA:36163"/>
        <dbReference type="ChEBI" id="CHEBI:15377"/>
        <dbReference type="ChEBI" id="CHEBI:30616"/>
        <dbReference type="ChEBI" id="CHEBI:32544"/>
        <dbReference type="ChEBI" id="CHEBI:33019"/>
        <dbReference type="ChEBI" id="CHEBI:43474"/>
        <dbReference type="ChEBI" id="CHEBI:57502"/>
        <dbReference type="ChEBI" id="CHEBI:58017"/>
        <dbReference type="ChEBI" id="CHEBI:456216"/>
        <dbReference type="EC" id="6.3.4.21"/>
    </reaction>
</comment>
<keyword evidence="6 9" id="KW-0662">Pyridine nucleotide biosynthesis</keyword>
<dbReference type="PANTHER" id="PTHR11098">
    <property type="entry name" value="NICOTINATE PHOSPHORIBOSYLTRANSFERASE"/>
    <property type="match status" value="1"/>
</dbReference>
<dbReference type="SUPFAM" id="SSF54675">
    <property type="entry name" value="Nicotinate/Quinolinate PRTase N-terminal domain-like"/>
    <property type="match status" value="1"/>
</dbReference>
<dbReference type="InterPro" id="IPR007229">
    <property type="entry name" value="Nic_PRibTrfase-Fam"/>
</dbReference>
<dbReference type="Pfam" id="PF04095">
    <property type="entry name" value="NAPRTase"/>
    <property type="match status" value="1"/>
</dbReference>
<dbReference type="SUPFAM" id="SSF51690">
    <property type="entry name" value="Nicotinate/Quinolinate PRTase C-terminal domain-like"/>
    <property type="match status" value="1"/>
</dbReference>
<dbReference type="Pfam" id="PF17767">
    <property type="entry name" value="NAPRTase_N"/>
    <property type="match status" value="1"/>
</dbReference>
<feature type="domain" description="Nicotinate phosphoribosyltransferase N-terminal" evidence="11">
    <location>
        <begin position="7"/>
        <end position="131"/>
    </location>
</feature>
<dbReference type="RefSeq" id="WP_179975515.1">
    <property type="nucleotide sequence ID" value="NZ_CP049075.1"/>
</dbReference>
<dbReference type="NCBIfam" id="TIGR01513">
    <property type="entry name" value="NAPRTase_put"/>
    <property type="match status" value="1"/>
</dbReference>
<evidence type="ECO:0000259" key="11">
    <source>
        <dbReference type="Pfam" id="PF17767"/>
    </source>
</evidence>
<dbReference type="CDD" id="cd01570">
    <property type="entry name" value="NAPRTase_A"/>
    <property type="match status" value="1"/>
</dbReference>
<dbReference type="Gene3D" id="3.20.140.10">
    <property type="entry name" value="nicotinate phosphoribosyltransferase"/>
    <property type="match status" value="1"/>
</dbReference>
<reference evidence="13 14" key="1">
    <citation type="submission" date="2020-02" db="EMBL/GenBank/DDBJ databases">
        <title>Complete genome sequence of the novel Campylobacter species Candidatus Campylobacter infans.</title>
        <authorList>
            <person name="Duim B."/>
            <person name="Zomer A."/>
            <person name="van der Graaf L."/>
            <person name="Wagenaar J."/>
        </authorList>
    </citation>
    <scope>NUCLEOTIDE SEQUENCE [LARGE SCALE GENOMIC DNA]</scope>
    <source>
        <strain evidence="13 14">19S00001</strain>
    </source>
</reference>
<keyword evidence="4" id="KW-0597">Phosphoprotein</keyword>
<evidence type="ECO:0000256" key="8">
    <source>
        <dbReference type="ARBA" id="ARBA00048668"/>
    </source>
</evidence>
<dbReference type="InterPro" id="IPR006405">
    <property type="entry name" value="Nic_PRibTrfase_pncB"/>
</dbReference>
<dbReference type="GO" id="GO:0004516">
    <property type="term" value="F:nicotinate phosphoribosyltransferase activity"/>
    <property type="evidence" value="ECO:0007669"/>
    <property type="project" value="UniProtKB-UniRule"/>
</dbReference>
<dbReference type="Proteomes" id="UP000509414">
    <property type="component" value="Chromosome"/>
</dbReference>
<dbReference type="GO" id="GO:0034355">
    <property type="term" value="P:NAD+ biosynthetic process via the salvage pathway"/>
    <property type="evidence" value="ECO:0007669"/>
    <property type="project" value="TreeGrafter"/>
</dbReference>
<gene>
    <name evidence="13" type="primary">pncBI</name>
    <name evidence="13" type="ORF">CINF_0336</name>
</gene>
<dbReference type="Gene3D" id="3.20.20.70">
    <property type="entry name" value="Aldolase class I"/>
    <property type="match status" value="1"/>
</dbReference>
<dbReference type="EMBL" id="CP049075">
    <property type="protein sequence ID" value="QLI04880.1"/>
    <property type="molecule type" value="Genomic_DNA"/>
</dbReference>
<name>A0A7H9CFC7_9BACT</name>
<evidence type="ECO:0000256" key="4">
    <source>
        <dbReference type="ARBA" id="ARBA00022553"/>
    </source>
</evidence>
<keyword evidence="7 9" id="KW-0808">Transferase</keyword>
<dbReference type="InterPro" id="IPR041525">
    <property type="entry name" value="N/Namide_PRibTrfase"/>
</dbReference>
<dbReference type="PANTHER" id="PTHR11098:SF1">
    <property type="entry name" value="NICOTINATE PHOSPHORIBOSYLTRANSFERASE"/>
    <property type="match status" value="1"/>
</dbReference>
<comment type="function">
    <text evidence="9">Catalyzes the first step in the biosynthesis of NAD from nicotinic acid, the ATP-dependent synthesis of beta-nicotinate D-ribonucleotide from nicotinate and 5-phospho-D-ribose 1-phosphate.</text>
</comment>
<dbReference type="InterPro" id="IPR013785">
    <property type="entry name" value="Aldolase_TIM"/>
</dbReference>
<organism evidence="13 14">
    <name type="scientific">Candidatus Campylobacter infans</name>
    <dbReference type="NCBI Taxonomy" id="2561898"/>
    <lineage>
        <taxon>Bacteria</taxon>
        <taxon>Pseudomonadati</taxon>
        <taxon>Campylobacterota</taxon>
        <taxon>Epsilonproteobacteria</taxon>
        <taxon>Campylobacterales</taxon>
        <taxon>Campylobacteraceae</taxon>
        <taxon>Campylobacter</taxon>
    </lineage>
</organism>
<dbReference type="EC" id="6.3.4.21" evidence="3 9"/>
<comment type="pathway">
    <text evidence="1 9">Cofactor biosynthesis; NAD(+) biosynthesis; nicotinate D-ribonucleotide from nicotinate: step 1/1.</text>
</comment>
<dbReference type="Pfam" id="PF17956">
    <property type="entry name" value="NAPRTase_C"/>
    <property type="match status" value="1"/>
</dbReference>
<evidence type="ECO:0000256" key="2">
    <source>
        <dbReference type="ARBA" id="ARBA00010897"/>
    </source>
</evidence>
<feature type="domain" description="Nicotinate/nicotinamide phosphoribosyltransferase" evidence="10">
    <location>
        <begin position="153"/>
        <end position="341"/>
    </location>
</feature>
<dbReference type="NCBIfam" id="NF009131">
    <property type="entry name" value="PRK12484.1"/>
    <property type="match status" value="1"/>
</dbReference>
<keyword evidence="14" id="KW-1185">Reference proteome</keyword>
<feature type="domain" description="Nicotinate phosphoribosyltransferase C-terminal" evidence="12">
    <location>
        <begin position="359"/>
        <end position="468"/>
    </location>
</feature>
<dbReference type="GO" id="GO:0005829">
    <property type="term" value="C:cytosol"/>
    <property type="evidence" value="ECO:0007669"/>
    <property type="project" value="TreeGrafter"/>
</dbReference>
<dbReference type="FunFam" id="3.20.20.70:FF:000076">
    <property type="entry name" value="Nicotinate phosphoribosyltransferase"/>
    <property type="match status" value="1"/>
</dbReference>
<evidence type="ECO:0000256" key="3">
    <source>
        <dbReference type="ARBA" id="ARBA00013236"/>
    </source>
</evidence>
<dbReference type="InterPro" id="IPR041619">
    <property type="entry name" value="NAPRTase_C"/>
</dbReference>
<dbReference type="InterPro" id="IPR036068">
    <property type="entry name" value="Nicotinate_pribotase-like_C"/>
</dbReference>
<evidence type="ECO:0000256" key="5">
    <source>
        <dbReference type="ARBA" id="ARBA00022598"/>
    </source>
</evidence>
<evidence type="ECO:0000259" key="12">
    <source>
        <dbReference type="Pfam" id="PF17956"/>
    </source>
</evidence>
<dbReference type="AlphaFoldDB" id="A0A7H9CFC7"/>
<evidence type="ECO:0000256" key="1">
    <source>
        <dbReference type="ARBA" id="ARBA00004952"/>
    </source>
</evidence>
<keyword evidence="13" id="KW-0328">Glycosyltransferase</keyword>
<evidence type="ECO:0000313" key="14">
    <source>
        <dbReference type="Proteomes" id="UP000509414"/>
    </source>
</evidence>
<proteinExistence type="inferred from homology"/>
<evidence type="ECO:0000256" key="9">
    <source>
        <dbReference type="RuleBase" id="RU365100"/>
    </source>
</evidence>
<protein>
    <recommendedName>
        <fullName evidence="3 9">Nicotinate phosphoribosyltransferase</fullName>
        <ecNumber evidence="3 9">6.3.4.21</ecNumber>
    </recommendedName>
</protein>
<accession>A0A7H9CFC7</accession>
<evidence type="ECO:0000259" key="10">
    <source>
        <dbReference type="Pfam" id="PF04095"/>
    </source>
</evidence>
<dbReference type="PIRSF" id="PIRSF000484">
    <property type="entry name" value="NAPRT"/>
    <property type="match status" value="1"/>
</dbReference>
<dbReference type="NCBIfam" id="NF006695">
    <property type="entry name" value="PRK09243.1-2"/>
    <property type="match status" value="1"/>
</dbReference>
<dbReference type="InterPro" id="IPR040727">
    <property type="entry name" value="NAPRTase_N"/>
</dbReference>
<keyword evidence="5 9" id="KW-0436">Ligase</keyword>
<evidence type="ECO:0000256" key="7">
    <source>
        <dbReference type="ARBA" id="ARBA00022679"/>
    </source>
</evidence>